<dbReference type="EMBL" id="JPGN01000083">
    <property type="protein sequence ID" value="KFI18358.1"/>
    <property type="molecule type" value="Genomic_DNA"/>
</dbReference>
<gene>
    <name evidence="2" type="ORF">IB75_14535</name>
</gene>
<feature type="transmembrane region" description="Helical" evidence="1">
    <location>
        <begin position="61"/>
        <end position="86"/>
    </location>
</feature>
<evidence type="ECO:0000313" key="2">
    <source>
        <dbReference type="EMBL" id="KFI18358.1"/>
    </source>
</evidence>
<dbReference type="AlphaFoldDB" id="A0A0E2YY56"/>
<protein>
    <submittedName>
        <fullName evidence="2">Uncharacterized protein</fullName>
    </submittedName>
</protein>
<dbReference type="OrthoDB" id="7061362at2"/>
<evidence type="ECO:0000256" key="1">
    <source>
        <dbReference type="SAM" id="Phobius"/>
    </source>
</evidence>
<accession>A0A0E2YY56</accession>
<name>A0A0E2YY56_9GAMM</name>
<keyword evidence="1" id="KW-1133">Transmembrane helix</keyword>
<reference evidence="2 3" key="1">
    <citation type="submission" date="2014-07" db="EMBL/GenBank/DDBJ databases">
        <title>Comparative analysis of Nitrosococcus oceani genome inventories of strains from Pacific and Atlantic gyres.</title>
        <authorList>
            <person name="Lim C.K."/>
            <person name="Wang L."/>
            <person name="Sayavedra-Soto L.A."/>
            <person name="Klotz M.G."/>
        </authorList>
    </citation>
    <scope>NUCLEOTIDE SEQUENCE [LARGE SCALE GENOMIC DNA]</scope>
    <source>
        <strain evidence="2 3">C-27</strain>
    </source>
</reference>
<organism evidence="2 3">
    <name type="scientific">Nitrosococcus oceani C-27</name>
    <dbReference type="NCBI Taxonomy" id="314279"/>
    <lineage>
        <taxon>Bacteria</taxon>
        <taxon>Pseudomonadati</taxon>
        <taxon>Pseudomonadota</taxon>
        <taxon>Gammaproteobacteria</taxon>
        <taxon>Chromatiales</taxon>
        <taxon>Chromatiaceae</taxon>
        <taxon>Nitrosococcus</taxon>
    </lineage>
</organism>
<dbReference type="HOGENOM" id="CLU_101811_0_0_6"/>
<sequence length="182" mass="21233">MRKEKAELEISERLQIHHFESYIEIVRAWRSWTTPLLAVFTVFWNGLLVYWYSILNENSPLIVILFPFLHVAAGISLAYYVAALWLNKTHIYIGAEKIVIQHKPIPWRGNKEIPVSAIKQLYAKEKIFHSAEGKSISHEIHVITHNGKNIKLIEKLESGEQAFYLEQEIKKFLKIKDTPRGK</sequence>
<keyword evidence="1" id="KW-0472">Membrane</keyword>
<dbReference type="Proteomes" id="UP000028839">
    <property type="component" value="Unassembled WGS sequence"/>
</dbReference>
<comment type="caution">
    <text evidence="2">The sequence shown here is derived from an EMBL/GenBank/DDBJ whole genome shotgun (WGS) entry which is preliminary data.</text>
</comment>
<evidence type="ECO:0000313" key="3">
    <source>
        <dbReference type="Proteomes" id="UP000028839"/>
    </source>
</evidence>
<feature type="transmembrane region" description="Helical" evidence="1">
    <location>
        <begin position="36"/>
        <end position="55"/>
    </location>
</feature>
<proteinExistence type="predicted"/>
<keyword evidence="1" id="KW-0812">Transmembrane</keyword>